<dbReference type="Pfam" id="PF15299">
    <property type="entry name" value="ALS2CR8"/>
    <property type="match status" value="2"/>
</dbReference>
<feature type="region of interest" description="Disordered" evidence="1">
    <location>
        <begin position="481"/>
        <end position="501"/>
    </location>
</feature>
<dbReference type="InterPro" id="IPR029309">
    <property type="entry name" value="CaRF"/>
</dbReference>
<name>A0ABP0H2V4_CLALP</name>
<keyword evidence="3" id="KW-1185">Reference proteome</keyword>
<evidence type="ECO:0000313" key="3">
    <source>
        <dbReference type="Proteomes" id="UP001642483"/>
    </source>
</evidence>
<gene>
    <name evidence="2" type="ORF">CVLEPA_LOCUS31761</name>
</gene>
<accession>A0ABP0H2V4</accession>
<dbReference type="EMBL" id="CAWYQH010000174">
    <property type="protein sequence ID" value="CAK8698318.1"/>
    <property type="molecule type" value="Genomic_DNA"/>
</dbReference>
<reference evidence="2 3" key="1">
    <citation type="submission" date="2024-02" db="EMBL/GenBank/DDBJ databases">
        <authorList>
            <person name="Daric V."/>
            <person name="Darras S."/>
        </authorList>
    </citation>
    <scope>NUCLEOTIDE SEQUENCE [LARGE SCALE GENOMIC DNA]</scope>
</reference>
<evidence type="ECO:0000256" key="1">
    <source>
        <dbReference type="SAM" id="MobiDB-lite"/>
    </source>
</evidence>
<evidence type="ECO:0000313" key="2">
    <source>
        <dbReference type="EMBL" id="CAK8698318.1"/>
    </source>
</evidence>
<dbReference type="Proteomes" id="UP001642483">
    <property type="component" value="Unassembled WGS sequence"/>
</dbReference>
<proteinExistence type="predicted"/>
<dbReference type="PANTHER" id="PTHR47456:SF6">
    <property type="entry name" value="SI:DKEY-31C13.1"/>
    <property type="match status" value="1"/>
</dbReference>
<dbReference type="PANTHER" id="PTHR47456">
    <property type="entry name" value="PHD-TYPE DOMAIN-CONTAINING PROTEIN"/>
    <property type="match status" value="1"/>
</dbReference>
<organism evidence="2 3">
    <name type="scientific">Clavelina lepadiformis</name>
    <name type="common">Light-bulb sea squirt</name>
    <name type="synonym">Ascidia lepadiformis</name>
    <dbReference type="NCBI Taxonomy" id="159417"/>
    <lineage>
        <taxon>Eukaryota</taxon>
        <taxon>Metazoa</taxon>
        <taxon>Chordata</taxon>
        <taxon>Tunicata</taxon>
        <taxon>Ascidiacea</taxon>
        <taxon>Aplousobranchia</taxon>
        <taxon>Clavelinidae</taxon>
        <taxon>Clavelina</taxon>
    </lineage>
</organism>
<sequence length="501" mass="57664">MEGDFFDHHIADCFGWFTTKDRALKAIEAYQSATMTKFIKFYLIKHDVSKSKVRWSPFEINGKPSSLDASVPYIILENQKLECEYGKDRAISKKEKRQKLMLENELLDQSRRRKFYNVVQESKKRNCEALITLKAVIMFPGMKLQSNTKCKRESTSKLVHSALDKQDETLEMEYRCYVHFPALSDHSGHVVTDSNPFMALLHKVLLPVPQNDCLKQKQDVIDAIKESKSFFEGHVSDRFGWFTSMDKVWEAVRIFECATDTKYVKHHWNKYYSAKCKVRVDSLLFSNDACVISDYAPYIVLESGELACDHGEDKHREKLKAQVDKKSQSTMAYSSEKFCCEATIAIKKIIRYPQHMLDDETSHDHSLVDEICSAVQCQKSDLEENCRCYIYFPASEDHSGHTVANNDGFMRLPQPDIAVDEVQILTEKLCDDYGADSNEYFSKEDIQVTIDISSPEGVTDLAVPKDRISFCESKLQNKRMAYNSDRSRRKKPKFLETSGAG</sequence>
<protein>
    <submittedName>
        <fullName evidence="2">Uncharacterized protein</fullName>
    </submittedName>
</protein>
<comment type="caution">
    <text evidence="2">The sequence shown here is derived from an EMBL/GenBank/DDBJ whole genome shotgun (WGS) entry which is preliminary data.</text>
</comment>